<evidence type="ECO:0000256" key="3">
    <source>
        <dbReference type="ARBA" id="ARBA00023002"/>
    </source>
</evidence>
<proteinExistence type="inferred from homology"/>
<sequence>MHSKTTERNGRWAVVTGASSGIGLALARGLAARGYDLFMVSRDAEQLETAARSVRETCGVQARCCPMDLAVPGAAEALFERCREAAIRPHVLVNDAGTFIYNDILDTAPERIDRILCLHMRTVTMLCRLFGEEMAADGGGYILNMASYSLWMPWPGIALYSSTKAYVRSFSIAFAKEMRERNVGVTAISPAGVATDFYGLSRGLQRLGCRLGVLMTPEKVARKALRALFARRRHIVPGWYNRLFIPFCTGMPDPCVRLIRRKTARFRH</sequence>
<dbReference type="Gene3D" id="3.40.50.720">
    <property type="entry name" value="NAD(P)-binding Rossmann-like Domain"/>
    <property type="match status" value="1"/>
</dbReference>
<protein>
    <submittedName>
        <fullName evidence="4">SDR family NAD(P)-dependent oxidoreductase</fullName>
    </submittedName>
</protein>
<accession>A0A9D2DEU9</accession>
<dbReference type="PROSITE" id="PS00061">
    <property type="entry name" value="ADH_SHORT"/>
    <property type="match status" value="1"/>
</dbReference>
<dbReference type="PANTHER" id="PTHR43899">
    <property type="entry name" value="RH59310P"/>
    <property type="match status" value="1"/>
</dbReference>
<comment type="similarity">
    <text evidence="2">Belongs to the short-chain dehydrogenases/reductases (SDR) family.</text>
</comment>
<dbReference type="InterPro" id="IPR002347">
    <property type="entry name" value="SDR_fam"/>
</dbReference>
<evidence type="ECO:0000313" key="5">
    <source>
        <dbReference type="Proteomes" id="UP000824014"/>
    </source>
</evidence>
<dbReference type="Proteomes" id="UP000824014">
    <property type="component" value="Unassembled WGS sequence"/>
</dbReference>
<organism evidence="4 5">
    <name type="scientific">Candidatus Tidjanibacter faecipullorum</name>
    <dbReference type="NCBI Taxonomy" id="2838766"/>
    <lineage>
        <taxon>Bacteria</taxon>
        <taxon>Pseudomonadati</taxon>
        <taxon>Bacteroidota</taxon>
        <taxon>Bacteroidia</taxon>
        <taxon>Bacteroidales</taxon>
        <taxon>Rikenellaceae</taxon>
        <taxon>Tidjanibacter</taxon>
    </lineage>
</organism>
<evidence type="ECO:0000256" key="1">
    <source>
        <dbReference type="ARBA" id="ARBA00004240"/>
    </source>
</evidence>
<dbReference type="PIRSF" id="PIRSF000126">
    <property type="entry name" value="11-beta-HSD1"/>
    <property type="match status" value="1"/>
</dbReference>
<dbReference type="AlphaFoldDB" id="A0A9D2DEU9"/>
<reference evidence="4" key="2">
    <citation type="submission" date="2021-04" db="EMBL/GenBank/DDBJ databases">
        <authorList>
            <person name="Gilroy R."/>
        </authorList>
    </citation>
    <scope>NUCLEOTIDE SEQUENCE</scope>
    <source>
        <strain evidence="4">ChiHjej11B10-19426</strain>
    </source>
</reference>
<dbReference type="InterPro" id="IPR020904">
    <property type="entry name" value="Sc_DH/Rdtase_CS"/>
</dbReference>
<comment type="subcellular location">
    <subcellularLocation>
        <location evidence="1">Endoplasmic reticulum</location>
    </subcellularLocation>
</comment>
<evidence type="ECO:0000256" key="2">
    <source>
        <dbReference type="ARBA" id="ARBA00006484"/>
    </source>
</evidence>
<dbReference type="EMBL" id="DXCC01000021">
    <property type="protein sequence ID" value="HIZ15567.1"/>
    <property type="molecule type" value="Genomic_DNA"/>
</dbReference>
<dbReference type="PRINTS" id="PR00081">
    <property type="entry name" value="GDHRDH"/>
</dbReference>
<dbReference type="InterPro" id="IPR036291">
    <property type="entry name" value="NAD(P)-bd_dom_sf"/>
</dbReference>
<gene>
    <name evidence="4" type="ORF">H9816_06620</name>
</gene>
<name>A0A9D2DEU9_9BACT</name>
<comment type="caution">
    <text evidence="4">The sequence shown here is derived from an EMBL/GenBank/DDBJ whole genome shotgun (WGS) entry which is preliminary data.</text>
</comment>
<dbReference type="PANTHER" id="PTHR43899:SF13">
    <property type="entry name" value="RH59310P"/>
    <property type="match status" value="1"/>
</dbReference>
<dbReference type="Pfam" id="PF00106">
    <property type="entry name" value="adh_short"/>
    <property type="match status" value="1"/>
</dbReference>
<keyword evidence="3" id="KW-0560">Oxidoreductase</keyword>
<evidence type="ECO:0000313" key="4">
    <source>
        <dbReference type="EMBL" id="HIZ15567.1"/>
    </source>
</evidence>
<dbReference type="CDD" id="cd05233">
    <property type="entry name" value="SDR_c"/>
    <property type="match status" value="1"/>
</dbReference>
<dbReference type="GO" id="GO:0016491">
    <property type="term" value="F:oxidoreductase activity"/>
    <property type="evidence" value="ECO:0007669"/>
    <property type="project" value="UniProtKB-KW"/>
</dbReference>
<dbReference type="InterPro" id="IPR051019">
    <property type="entry name" value="VLCFA-Steroid_DH"/>
</dbReference>
<dbReference type="SUPFAM" id="SSF51735">
    <property type="entry name" value="NAD(P)-binding Rossmann-fold domains"/>
    <property type="match status" value="1"/>
</dbReference>
<reference evidence="4" key="1">
    <citation type="journal article" date="2021" name="PeerJ">
        <title>Extensive microbial diversity within the chicken gut microbiome revealed by metagenomics and culture.</title>
        <authorList>
            <person name="Gilroy R."/>
            <person name="Ravi A."/>
            <person name="Getino M."/>
            <person name="Pursley I."/>
            <person name="Horton D.L."/>
            <person name="Alikhan N.F."/>
            <person name="Baker D."/>
            <person name="Gharbi K."/>
            <person name="Hall N."/>
            <person name="Watson M."/>
            <person name="Adriaenssens E.M."/>
            <person name="Foster-Nyarko E."/>
            <person name="Jarju S."/>
            <person name="Secka A."/>
            <person name="Antonio M."/>
            <person name="Oren A."/>
            <person name="Chaudhuri R.R."/>
            <person name="La Ragione R."/>
            <person name="Hildebrand F."/>
            <person name="Pallen M.J."/>
        </authorList>
    </citation>
    <scope>NUCLEOTIDE SEQUENCE</scope>
    <source>
        <strain evidence="4">ChiHjej11B10-19426</strain>
    </source>
</reference>